<keyword evidence="3" id="KW-1185">Reference proteome</keyword>
<keyword evidence="1" id="KW-0040">ANK repeat</keyword>
<dbReference type="PANTHER" id="PTHR47303">
    <property type="match status" value="1"/>
</dbReference>
<evidence type="ECO:0000313" key="3">
    <source>
        <dbReference type="Proteomes" id="UP001054252"/>
    </source>
</evidence>
<dbReference type="Proteomes" id="UP001054252">
    <property type="component" value="Unassembled WGS sequence"/>
</dbReference>
<feature type="repeat" description="ANK" evidence="1">
    <location>
        <begin position="191"/>
        <end position="212"/>
    </location>
</feature>
<protein>
    <recommendedName>
        <fullName evidence="4">DUF4219 domain-containing protein</fullName>
    </recommendedName>
</protein>
<proteinExistence type="predicted"/>
<organism evidence="2 3">
    <name type="scientific">Rubroshorea leprosula</name>
    <dbReference type="NCBI Taxonomy" id="152421"/>
    <lineage>
        <taxon>Eukaryota</taxon>
        <taxon>Viridiplantae</taxon>
        <taxon>Streptophyta</taxon>
        <taxon>Embryophyta</taxon>
        <taxon>Tracheophyta</taxon>
        <taxon>Spermatophyta</taxon>
        <taxon>Magnoliopsida</taxon>
        <taxon>eudicotyledons</taxon>
        <taxon>Gunneridae</taxon>
        <taxon>Pentapetalae</taxon>
        <taxon>rosids</taxon>
        <taxon>malvids</taxon>
        <taxon>Malvales</taxon>
        <taxon>Dipterocarpaceae</taxon>
        <taxon>Rubroshorea</taxon>
    </lineage>
</organism>
<feature type="repeat" description="ANK" evidence="1">
    <location>
        <begin position="155"/>
        <end position="176"/>
    </location>
</feature>
<sequence>MVKHFVQSNEGVVPCMIVQPEVHKEENYGRWHIFMQHYLVAQDLWDVVLSSEMPDGEDPREWIKKNALALYAIKISCGAEKFDRIKEINSAKDAWNALADLHKQPNEDGNKDTGIKTVERKQAVTLLKDIEKGDSDAVKKLLETHSSYSARALENGSTALHVAITAGKIELAKELIPVMSEAGELETQNNSGKTVLHLAACKGSREIVECLVAKNKKLLEIPDCEKKIPLVLACATHHKCLTLYLYSVTPIEILDPVNGDHGFFLLRECLRNRMFEIGLDLLRKFPDLTFHKSSLEPTPIISELVQVLSSLFAGIWYKHFPFREWPLMVYIPFCKYASPLFTIFN</sequence>
<dbReference type="PANTHER" id="PTHR47303:SF1">
    <property type="entry name" value="NF-KAPPA-B INHIBITOR BETA"/>
    <property type="match status" value="1"/>
</dbReference>
<gene>
    <name evidence="2" type="ORF">SLEP1_g42702</name>
</gene>
<dbReference type="InterPro" id="IPR002110">
    <property type="entry name" value="Ankyrin_rpt"/>
</dbReference>
<evidence type="ECO:0000313" key="2">
    <source>
        <dbReference type="EMBL" id="GKV34326.1"/>
    </source>
</evidence>
<name>A0AAV5LAR7_9ROSI</name>
<dbReference type="PROSITE" id="PS50088">
    <property type="entry name" value="ANK_REPEAT"/>
    <property type="match status" value="2"/>
</dbReference>
<dbReference type="EMBL" id="BPVZ01000104">
    <property type="protein sequence ID" value="GKV34326.1"/>
    <property type="molecule type" value="Genomic_DNA"/>
</dbReference>
<dbReference type="Gene3D" id="1.25.40.20">
    <property type="entry name" value="Ankyrin repeat-containing domain"/>
    <property type="match status" value="1"/>
</dbReference>
<dbReference type="SMART" id="SM00248">
    <property type="entry name" value="ANK"/>
    <property type="match status" value="2"/>
</dbReference>
<comment type="caution">
    <text evidence="2">The sequence shown here is derived from an EMBL/GenBank/DDBJ whole genome shotgun (WGS) entry which is preliminary data.</text>
</comment>
<evidence type="ECO:0008006" key="4">
    <source>
        <dbReference type="Google" id="ProtNLM"/>
    </source>
</evidence>
<dbReference type="SUPFAM" id="SSF48403">
    <property type="entry name" value="Ankyrin repeat"/>
    <property type="match status" value="1"/>
</dbReference>
<reference evidence="2 3" key="1">
    <citation type="journal article" date="2021" name="Commun. Biol.">
        <title>The genome of Shorea leprosula (Dipterocarpaceae) highlights the ecological relevance of drought in aseasonal tropical rainforests.</title>
        <authorList>
            <person name="Ng K.K.S."/>
            <person name="Kobayashi M.J."/>
            <person name="Fawcett J.A."/>
            <person name="Hatakeyama M."/>
            <person name="Paape T."/>
            <person name="Ng C.H."/>
            <person name="Ang C.C."/>
            <person name="Tnah L.H."/>
            <person name="Lee C.T."/>
            <person name="Nishiyama T."/>
            <person name="Sese J."/>
            <person name="O'Brien M.J."/>
            <person name="Copetti D."/>
            <person name="Mohd Noor M.I."/>
            <person name="Ong R.C."/>
            <person name="Putra M."/>
            <person name="Sireger I.Z."/>
            <person name="Indrioko S."/>
            <person name="Kosugi Y."/>
            <person name="Izuno A."/>
            <person name="Isagi Y."/>
            <person name="Lee S.L."/>
            <person name="Shimizu K.K."/>
        </authorList>
    </citation>
    <scope>NUCLEOTIDE SEQUENCE [LARGE SCALE GENOMIC DNA]</scope>
    <source>
        <strain evidence="2">214</strain>
    </source>
</reference>
<dbReference type="Pfam" id="PF12796">
    <property type="entry name" value="Ank_2"/>
    <property type="match status" value="1"/>
</dbReference>
<dbReference type="InterPro" id="IPR036770">
    <property type="entry name" value="Ankyrin_rpt-contain_sf"/>
</dbReference>
<dbReference type="Pfam" id="PF14223">
    <property type="entry name" value="Retrotran_gag_2"/>
    <property type="match status" value="1"/>
</dbReference>
<dbReference type="PROSITE" id="PS50297">
    <property type="entry name" value="ANK_REP_REGION"/>
    <property type="match status" value="2"/>
</dbReference>
<accession>A0AAV5LAR7</accession>
<dbReference type="AlphaFoldDB" id="A0AAV5LAR7"/>
<evidence type="ECO:0000256" key="1">
    <source>
        <dbReference type="PROSITE-ProRule" id="PRU00023"/>
    </source>
</evidence>